<evidence type="ECO:0000259" key="2">
    <source>
        <dbReference type="Pfam" id="PF04043"/>
    </source>
</evidence>
<keyword evidence="4" id="KW-1185">Reference proteome</keyword>
<dbReference type="Gene3D" id="1.20.140.40">
    <property type="entry name" value="Invertase/pectin methylesterase inhibitor family protein"/>
    <property type="match status" value="1"/>
</dbReference>
<feature type="coiled-coil region" evidence="1">
    <location>
        <begin position="6"/>
        <end position="61"/>
    </location>
</feature>
<proteinExistence type="predicted"/>
<dbReference type="Pfam" id="PF04043">
    <property type="entry name" value="PMEI"/>
    <property type="match status" value="1"/>
</dbReference>
<name>A0A8J5FYF5_ZINOF</name>
<dbReference type="SUPFAM" id="SSF101148">
    <property type="entry name" value="Plant invertase/pectin methylesterase inhibitor"/>
    <property type="match status" value="1"/>
</dbReference>
<sequence length="696" mass="78875">MSNALVEKLQKELQNASEKLKISSDTEEKTESINRELSSKLATLEMELQQTVEENKDLVNQLILLATVKEDLAKTQISLTYCMEEKRSLLLSIQSKNEASVQMENEIYSLKQSLQLIQSDMQTEKRMRKGLDDAVASLSAQFEEKECQLLSFYEGKMEVAQLQDMILELERTNIGYKDQLMKSEESRSSLESENSSSKVEVVDVRNQLAELLETSLASEIEVTVMQSHFCDRMQDSFAQLKTVERKLEEMTLKNADLIASLDTLAEKESLLIDKNGKLSIVLQSLQSDFDIIFREKESLIDYVNKKNAELEEVQLRAATVEADSNCHMKKYEEQYESKIQELKNQSFVSKKYAEEMLLKLQNALDEVESRKKTEVYLVKKFEELSEKISNLECELVTALTERKELAKAHDRITNELECTLLNLECCREKSLKLENSLKKCNAEKLKLEDSLKECNEEKNNVRVELDLVKRLFENLALDVSVNHEGNSDSDFPSITSIEQILQDDSFELFRQQFVRLKPAPEIIMARYTALSLLLLLLLFVLSAAPHHSSAAVSESLKNACANFVYPDFCLEALGDDPRSATADLHGLALISLDLSVASANAISYDYAQQRRDPSHDASRKNWLDSCLLLYQGNLPPLLNYTRMFLESGKPGVGIGLLTHATQVGLVCDGGMKIGDKPKLEYLLLLAGRFLNLLTSQ</sequence>
<dbReference type="PANTHER" id="PTHR34452">
    <property type="entry name" value="MYOSIN HEAVY CHAIN-RELATED PROTEIN"/>
    <property type="match status" value="1"/>
</dbReference>
<protein>
    <recommendedName>
        <fullName evidence="2">Pectinesterase inhibitor domain-containing protein</fullName>
    </recommendedName>
</protein>
<dbReference type="NCBIfam" id="TIGR01614">
    <property type="entry name" value="PME_inhib"/>
    <property type="match status" value="1"/>
</dbReference>
<dbReference type="GO" id="GO:0004857">
    <property type="term" value="F:enzyme inhibitor activity"/>
    <property type="evidence" value="ECO:0007669"/>
    <property type="project" value="InterPro"/>
</dbReference>
<comment type="caution">
    <text evidence="3">The sequence shown here is derived from an EMBL/GenBank/DDBJ whole genome shotgun (WGS) entry which is preliminary data.</text>
</comment>
<dbReference type="PANTHER" id="PTHR34452:SF1">
    <property type="entry name" value="SPORULATION-SPECIFIC PROTEIN"/>
    <property type="match status" value="1"/>
</dbReference>
<dbReference type="Proteomes" id="UP000734854">
    <property type="component" value="Unassembled WGS sequence"/>
</dbReference>
<dbReference type="InterPro" id="IPR006501">
    <property type="entry name" value="Pectinesterase_inhib_dom"/>
</dbReference>
<evidence type="ECO:0000256" key="1">
    <source>
        <dbReference type="SAM" id="Coils"/>
    </source>
</evidence>
<feature type="coiled-coil region" evidence="1">
    <location>
        <begin position="437"/>
        <end position="471"/>
    </location>
</feature>
<evidence type="ECO:0000313" key="4">
    <source>
        <dbReference type="Proteomes" id="UP000734854"/>
    </source>
</evidence>
<feature type="domain" description="Pectinesterase inhibitor" evidence="2">
    <location>
        <begin position="555"/>
        <end position="634"/>
    </location>
</feature>
<accession>A0A8J5FYF5</accession>
<evidence type="ECO:0000313" key="3">
    <source>
        <dbReference type="EMBL" id="KAG6497205.1"/>
    </source>
</evidence>
<dbReference type="InterPro" id="IPR035513">
    <property type="entry name" value="Invertase/methylesterase_inhib"/>
</dbReference>
<reference evidence="3 4" key="1">
    <citation type="submission" date="2020-08" db="EMBL/GenBank/DDBJ databases">
        <title>Plant Genome Project.</title>
        <authorList>
            <person name="Zhang R.-G."/>
        </authorList>
    </citation>
    <scope>NUCLEOTIDE SEQUENCE [LARGE SCALE GENOMIC DNA]</scope>
    <source>
        <tissue evidence="3">Rhizome</tissue>
    </source>
</reference>
<feature type="coiled-coil region" evidence="1">
    <location>
        <begin position="350"/>
        <end position="408"/>
    </location>
</feature>
<feature type="coiled-coil region" evidence="1">
    <location>
        <begin position="233"/>
        <end position="267"/>
    </location>
</feature>
<dbReference type="AlphaFoldDB" id="A0A8J5FYF5"/>
<organism evidence="3 4">
    <name type="scientific">Zingiber officinale</name>
    <name type="common">Ginger</name>
    <name type="synonym">Amomum zingiber</name>
    <dbReference type="NCBI Taxonomy" id="94328"/>
    <lineage>
        <taxon>Eukaryota</taxon>
        <taxon>Viridiplantae</taxon>
        <taxon>Streptophyta</taxon>
        <taxon>Embryophyta</taxon>
        <taxon>Tracheophyta</taxon>
        <taxon>Spermatophyta</taxon>
        <taxon>Magnoliopsida</taxon>
        <taxon>Liliopsida</taxon>
        <taxon>Zingiberales</taxon>
        <taxon>Zingiberaceae</taxon>
        <taxon>Zingiber</taxon>
    </lineage>
</organism>
<dbReference type="EMBL" id="JACMSC010000012">
    <property type="protein sequence ID" value="KAG6497205.1"/>
    <property type="molecule type" value="Genomic_DNA"/>
</dbReference>
<gene>
    <name evidence="3" type="ORF">ZIOFF_045095</name>
</gene>
<keyword evidence="1" id="KW-0175">Coiled coil</keyword>